<keyword evidence="3" id="KW-1185">Reference proteome</keyword>
<evidence type="ECO:0000313" key="3">
    <source>
        <dbReference type="Proteomes" id="UP000248330"/>
    </source>
</evidence>
<sequence>MRSVLVVGSAALIVAGCALAPSSSTPAAPTAAQIEAETQRIDAWFEARYEEQLQFSPIQMTFLGRKDLYDQLDDLSIAAEDEQLAWQKASVEQMEAQFDYALLSEEAKRSYDIWKQQYERAAAGVPFRANRYAFQQMSGTQSFLPTFLINFHRVDDAADMRAYIARIGEAQRAIDQLLVRAQGAARLGIRPPRFAYEGVLDQSRKVIGGAPFEEGSDSAIWADMQAEIAALEEKGAIDADTADALEAESRAALLEHFGPAYRKLIAWVESELPQTAVNPTGVSTHPNGEAYYAYRLKLMTTTDLTAEQIHEIGLAEVARIRDEMIALKQRVGFDGDLQAFFTFIATDPRFKFPNTDEGRQAYISAATAAIDNIKKELPNWFGLLPKADLVVKRVEAFREQDGAAQHYYPGTPDGSRPGVYYAHLSDMNAMPIPELEVIAYHEGLPGHHMQISIAQELEGVPQFRTQADFTAYTEGWGLYAEWLAKQMPNTYQDPYSDYGRLTSEMWRAVRLVVDTGLHAKGWTEQQAIEYFDANTSIPAAAVQSEVRRYLVIPGQATAYKIGMIKIQELRALAEARLGEDFDIRGFHDAVLGGGALPLDILERRVTQWIETRERTAAGTS</sequence>
<dbReference type="InterPro" id="IPR010281">
    <property type="entry name" value="DUF885"/>
</dbReference>
<reference evidence="2 3" key="1">
    <citation type="submission" date="2018-04" db="EMBL/GenBank/DDBJ databases">
        <title>Genomic Encyclopedia of Type Strains, Phase IV (KMG-IV): sequencing the most valuable type-strain genomes for metagenomic binning, comparative biology and taxonomic classification.</title>
        <authorList>
            <person name="Goeker M."/>
        </authorList>
    </citation>
    <scope>NUCLEOTIDE SEQUENCE [LARGE SCALE GENOMIC DNA]</scope>
    <source>
        <strain evidence="2 3">DSM 104150</strain>
    </source>
</reference>
<dbReference type="EMBL" id="QICN01000005">
    <property type="protein sequence ID" value="PXV67766.1"/>
    <property type="molecule type" value="Genomic_DNA"/>
</dbReference>
<evidence type="ECO:0000256" key="1">
    <source>
        <dbReference type="SAM" id="SignalP"/>
    </source>
</evidence>
<dbReference type="PANTHER" id="PTHR33361">
    <property type="entry name" value="GLR0591 PROTEIN"/>
    <property type="match status" value="1"/>
</dbReference>
<organism evidence="2 3">
    <name type="scientific">Sinimarinibacterium flocculans</name>
    <dbReference type="NCBI Taxonomy" id="985250"/>
    <lineage>
        <taxon>Bacteria</taxon>
        <taxon>Pseudomonadati</taxon>
        <taxon>Pseudomonadota</taxon>
        <taxon>Gammaproteobacteria</taxon>
        <taxon>Nevskiales</taxon>
        <taxon>Nevskiaceae</taxon>
        <taxon>Sinimarinibacterium</taxon>
    </lineage>
</organism>
<accession>A0A318EH43</accession>
<feature type="chain" id="PRO_5016433099" evidence="1">
    <location>
        <begin position="21"/>
        <end position="620"/>
    </location>
</feature>
<dbReference type="OrthoDB" id="9769898at2"/>
<proteinExistence type="predicted"/>
<name>A0A318EH43_9GAMM</name>
<evidence type="ECO:0000313" key="2">
    <source>
        <dbReference type="EMBL" id="PXV67766.1"/>
    </source>
</evidence>
<dbReference type="Pfam" id="PF05960">
    <property type="entry name" value="DUF885"/>
    <property type="match status" value="1"/>
</dbReference>
<dbReference type="AlphaFoldDB" id="A0A318EH43"/>
<dbReference type="PROSITE" id="PS51257">
    <property type="entry name" value="PROKAR_LIPOPROTEIN"/>
    <property type="match status" value="1"/>
</dbReference>
<dbReference type="PANTHER" id="PTHR33361:SF16">
    <property type="entry name" value="DUF885 DOMAIN-CONTAINING PROTEIN"/>
    <property type="match status" value="1"/>
</dbReference>
<feature type="signal peptide" evidence="1">
    <location>
        <begin position="1"/>
        <end position="20"/>
    </location>
</feature>
<gene>
    <name evidence="2" type="ORF">C8D93_105122</name>
</gene>
<dbReference type="RefSeq" id="WP_110265240.1">
    <property type="nucleotide sequence ID" value="NZ_CAWNXA010000005.1"/>
</dbReference>
<protein>
    <submittedName>
        <fullName evidence="2">Uncharacterized protein (DUF885 family)</fullName>
    </submittedName>
</protein>
<keyword evidence="1" id="KW-0732">Signal</keyword>
<comment type="caution">
    <text evidence="2">The sequence shown here is derived from an EMBL/GenBank/DDBJ whole genome shotgun (WGS) entry which is preliminary data.</text>
</comment>
<dbReference type="Proteomes" id="UP000248330">
    <property type="component" value="Unassembled WGS sequence"/>
</dbReference>